<dbReference type="EMBL" id="JAMDMM010000032">
    <property type="protein sequence ID" value="MCY9609028.1"/>
    <property type="molecule type" value="Genomic_DNA"/>
</dbReference>
<name>A0AAP9DSW3_PANTH</name>
<dbReference type="GeneID" id="76995763"/>
<accession>A0AAP9DSW3</accession>
<evidence type="ECO:0000313" key="2">
    <source>
        <dbReference type="EMBL" id="QDM43323.1"/>
    </source>
</evidence>
<dbReference type="SUPFAM" id="SSF56112">
    <property type="entry name" value="Protein kinase-like (PK-like)"/>
    <property type="match status" value="1"/>
</dbReference>
<sequence length="179" mass="21030">MKEYRLPDHAEKIGSGRQGTVYRIAADRCVKIYSKARYAELEREAYCRAKGSPILPELYEAGADYIIMEYLDGETMQSRLRRTGRLTRDDAAQILDTLDEMKKRKFTRIDLALFHLFFYRDGRMKIIDLVHAYTRSCSVPFVLARGLRRMNLLDSFLEHVKALDSERLRDWDELIRRSG</sequence>
<gene>
    <name evidence="2" type="ORF">FLT43_07205</name>
    <name evidence="1" type="ORF">M5W83_17935</name>
</gene>
<evidence type="ECO:0000313" key="3">
    <source>
        <dbReference type="Proteomes" id="UP000315377"/>
    </source>
</evidence>
<proteinExistence type="predicted"/>
<dbReference type="RefSeq" id="WP_115057854.1">
    <property type="nucleotide sequence ID" value="NZ_CABMNB010000025.1"/>
</dbReference>
<evidence type="ECO:0008006" key="5">
    <source>
        <dbReference type="Google" id="ProtNLM"/>
    </source>
</evidence>
<dbReference type="AlphaFoldDB" id="A0AAP9DSW3"/>
<protein>
    <recommendedName>
        <fullName evidence="5">Serine/threonine protein kinase</fullName>
    </recommendedName>
</protein>
<dbReference type="EMBL" id="CP041405">
    <property type="protein sequence ID" value="QDM43323.1"/>
    <property type="molecule type" value="Genomic_DNA"/>
</dbReference>
<reference evidence="1 4" key="2">
    <citation type="submission" date="2022-05" db="EMBL/GenBank/DDBJ databases">
        <title>Genome Sequencing of Bee-Associated Microbes.</title>
        <authorList>
            <person name="Dunlap C."/>
        </authorList>
    </citation>
    <scope>NUCLEOTIDE SEQUENCE [LARGE SCALE GENOMIC DNA]</scope>
    <source>
        <strain evidence="1 4">NRRL B-14613</strain>
    </source>
</reference>
<dbReference type="Proteomes" id="UP001209276">
    <property type="component" value="Unassembled WGS sequence"/>
</dbReference>
<dbReference type="Gene3D" id="1.10.510.10">
    <property type="entry name" value="Transferase(Phosphotransferase) domain 1"/>
    <property type="match status" value="1"/>
</dbReference>
<reference evidence="2 3" key="1">
    <citation type="submission" date="2019-07" db="EMBL/GenBank/DDBJ databases">
        <title>Paenibacillus thiaminolyticus NRRL B-4156.</title>
        <authorList>
            <person name="Hehnly C."/>
            <person name="Zhang L."/>
        </authorList>
    </citation>
    <scope>NUCLEOTIDE SEQUENCE [LARGE SCALE GENOMIC DNA]</scope>
    <source>
        <strain evidence="2 3">NRRL B-4156</strain>
    </source>
</reference>
<evidence type="ECO:0000313" key="4">
    <source>
        <dbReference type="Proteomes" id="UP001209276"/>
    </source>
</evidence>
<organism evidence="2 3">
    <name type="scientific">Paenibacillus thiaminolyticus</name>
    <name type="common">Bacillus thiaminolyticus</name>
    <dbReference type="NCBI Taxonomy" id="49283"/>
    <lineage>
        <taxon>Bacteria</taxon>
        <taxon>Bacillati</taxon>
        <taxon>Bacillota</taxon>
        <taxon>Bacilli</taxon>
        <taxon>Bacillales</taxon>
        <taxon>Paenibacillaceae</taxon>
        <taxon>Paenibacillus</taxon>
    </lineage>
</organism>
<dbReference type="Proteomes" id="UP000315377">
    <property type="component" value="Chromosome"/>
</dbReference>
<evidence type="ECO:0000313" key="1">
    <source>
        <dbReference type="EMBL" id="MCY9609028.1"/>
    </source>
</evidence>
<keyword evidence="4" id="KW-1185">Reference proteome</keyword>
<dbReference type="InterPro" id="IPR011009">
    <property type="entry name" value="Kinase-like_dom_sf"/>
</dbReference>